<sequence>MRPLQNAVLLTCFFFLALLLCHCNGLTCGIGSRLGKKFLPGNFEFLAPISGLACNSNPKSDKISKMCRLRRPLPTATVQLLLCFFFALLLLLPSECNALKCGFGRRTDSEVLIERIQHECEPEHIGCRLSSCSSGKQQWFAWGCSKIIKVENSNCIPLAIDAVMKDYPSDRPWLCDCTFSKRGESVDMGPPDLPSTITKAPPVPRSTTTTTKGSQSTKSGGGKESRGGRLIVKTHLVVALQMIIGFVPAIFVGLRSRTA</sequence>
<evidence type="ECO:0000313" key="5">
    <source>
        <dbReference type="WBParaSite" id="GPLIN_000441600"/>
    </source>
</evidence>
<feature type="transmembrane region" description="Helical" evidence="2">
    <location>
        <begin position="236"/>
        <end position="254"/>
    </location>
</feature>
<organism evidence="4 5">
    <name type="scientific">Globodera pallida</name>
    <name type="common">Potato cyst nematode worm</name>
    <name type="synonym">Heterodera pallida</name>
    <dbReference type="NCBI Taxonomy" id="36090"/>
    <lineage>
        <taxon>Eukaryota</taxon>
        <taxon>Metazoa</taxon>
        <taxon>Ecdysozoa</taxon>
        <taxon>Nematoda</taxon>
        <taxon>Chromadorea</taxon>
        <taxon>Rhabditida</taxon>
        <taxon>Tylenchina</taxon>
        <taxon>Tylenchomorpha</taxon>
        <taxon>Tylenchoidea</taxon>
        <taxon>Heteroderidae</taxon>
        <taxon>Heteroderinae</taxon>
        <taxon>Globodera</taxon>
    </lineage>
</organism>
<proteinExistence type="predicted"/>
<feature type="compositionally biased region" description="Low complexity" evidence="1">
    <location>
        <begin position="206"/>
        <end position="218"/>
    </location>
</feature>
<name>A0A183BUY0_GLOPA</name>
<feature type="chain" id="PRO_5008146652" evidence="3">
    <location>
        <begin position="26"/>
        <end position="259"/>
    </location>
</feature>
<feature type="transmembrane region" description="Helical" evidence="2">
    <location>
        <begin position="73"/>
        <end position="92"/>
    </location>
</feature>
<feature type="region of interest" description="Disordered" evidence="1">
    <location>
        <begin position="186"/>
        <end position="226"/>
    </location>
</feature>
<dbReference type="AlphaFoldDB" id="A0A183BUY0"/>
<keyword evidence="2" id="KW-0812">Transmembrane</keyword>
<dbReference type="Proteomes" id="UP000050741">
    <property type="component" value="Unassembled WGS sequence"/>
</dbReference>
<keyword evidence="4" id="KW-1185">Reference proteome</keyword>
<reference evidence="4" key="2">
    <citation type="submission" date="2014-05" db="EMBL/GenBank/DDBJ databases">
        <title>The genome and life-stage specific transcriptomes of Globodera pallida elucidate key aspects of plant parasitism by a cyst nematode.</title>
        <authorList>
            <person name="Cotton J.A."/>
            <person name="Lilley C.J."/>
            <person name="Jones L.M."/>
            <person name="Kikuchi T."/>
            <person name="Reid A.J."/>
            <person name="Thorpe P."/>
            <person name="Tsai I.J."/>
            <person name="Beasley H."/>
            <person name="Blok V."/>
            <person name="Cock P.J.A."/>
            <person name="Van den Akker S.E."/>
            <person name="Holroyd N."/>
            <person name="Hunt M."/>
            <person name="Mantelin S."/>
            <person name="Naghra H."/>
            <person name="Pain A."/>
            <person name="Palomares-Rius J.E."/>
            <person name="Zarowiecki M."/>
            <person name="Berriman M."/>
            <person name="Jones J.T."/>
            <person name="Urwin P.E."/>
        </authorList>
    </citation>
    <scope>NUCLEOTIDE SEQUENCE [LARGE SCALE GENOMIC DNA]</scope>
    <source>
        <strain evidence="4">Lindley</strain>
    </source>
</reference>
<evidence type="ECO:0000256" key="1">
    <source>
        <dbReference type="SAM" id="MobiDB-lite"/>
    </source>
</evidence>
<keyword evidence="2" id="KW-1133">Transmembrane helix</keyword>
<evidence type="ECO:0000256" key="3">
    <source>
        <dbReference type="SAM" id="SignalP"/>
    </source>
</evidence>
<keyword evidence="3" id="KW-0732">Signal</keyword>
<reference evidence="4" key="1">
    <citation type="submission" date="2013-12" db="EMBL/GenBank/DDBJ databases">
        <authorList>
            <person name="Aslett M."/>
        </authorList>
    </citation>
    <scope>NUCLEOTIDE SEQUENCE [LARGE SCALE GENOMIC DNA]</scope>
    <source>
        <strain evidence="4">Lindley</strain>
    </source>
</reference>
<evidence type="ECO:0000313" key="4">
    <source>
        <dbReference type="Proteomes" id="UP000050741"/>
    </source>
</evidence>
<accession>A0A183BUY0</accession>
<protein>
    <submittedName>
        <fullName evidence="5">Uncharacterized protein</fullName>
    </submittedName>
</protein>
<reference evidence="5" key="3">
    <citation type="submission" date="2016-06" db="UniProtKB">
        <authorList>
            <consortium name="WormBaseParasite"/>
        </authorList>
    </citation>
    <scope>IDENTIFICATION</scope>
</reference>
<dbReference type="WBParaSite" id="GPLIN_000441600">
    <property type="protein sequence ID" value="GPLIN_000441600"/>
    <property type="gene ID" value="GPLIN_000441600"/>
</dbReference>
<evidence type="ECO:0000256" key="2">
    <source>
        <dbReference type="SAM" id="Phobius"/>
    </source>
</evidence>
<keyword evidence="2" id="KW-0472">Membrane</keyword>
<feature type="signal peptide" evidence="3">
    <location>
        <begin position="1"/>
        <end position="25"/>
    </location>
</feature>